<keyword evidence="15" id="KW-1185">Reference proteome</keyword>
<dbReference type="PANTHER" id="PTHR10887:SF495">
    <property type="entry name" value="HELICASE SENATAXIN ISOFORM X1-RELATED"/>
    <property type="match status" value="1"/>
</dbReference>
<dbReference type="GO" id="GO:0006369">
    <property type="term" value="P:termination of RNA polymerase II transcription"/>
    <property type="evidence" value="ECO:0007669"/>
    <property type="project" value="TreeGrafter"/>
</dbReference>
<feature type="region of interest" description="Disordered" evidence="9">
    <location>
        <begin position="1807"/>
        <end position="1869"/>
    </location>
</feature>
<reference evidence="15" key="1">
    <citation type="journal article" date="2017" name="bioRxiv">
        <title>Conservation of a gene cluster reveals novel cercosporin biosynthetic mechanisms and extends production to the genus Colletotrichum.</title>
        <authorList>
            <person name="de Jonge R."/>
            <person name="Ebert M.K."/>
            <person name="Huitt-Roehl C.R."/>
            <person name="Pal P."/>
            <person name="Suttle J.C."/>
            <person name="Spanner R.E."/>
            <person name="Neubauer J.D."/>
            <person name="Jurick W.M.II."/>
            <person name="Stott K.A."/>
            <person name="Secor G.A."/>
            <person name="Thomma B.P.H.J."/>
            <person name="Van de Peer Y."/>
            <person name="Townsend C.A."/>
            <person name="Bolton M.D."/>
        </authorList>
    </citation>
    <scope>NUCLEOTIDE SEQUENCE [LARGE SCALE GENOMIC DNA]</scope>
    <source>
        <strain evidence="15">CBS538.71</strain>
    </source>
</reference>
<dbReference type="GO" id="GO:0001147">
    <property type="term" value="F:transcription termination site sequence-specific DNA binding"/>
    <property type="evidence" value="ECO:0007669"/>
    <property type="project" value="TreeGrafter"/>
</dbReference>
<evidence type="ECO:0000313" key="15">
    <source>
        <dbReference type="Proteomes" id="UP000237631"/>
    </source>
</evidence>
<protein>
    <recommendedName>
        <fullName evidence="16">UvrD-like helicase ATP-binding domain-containing protein</fullName>
    </recommendedName>
</protein>
<comment type="similarity">
    <text evidence="2">Belongs to the DNA2/NAM7 helicase family.</text>
</comment>
<sequence>MAGPQLVQKLEELAQDEELHWFCPRGPGREEIYCFDEDVDAEEESKEAREARQELVREARERRDKALEVCIILAFDGSDAVAYQEKLKASLQIQLTRCDICVREYHRGRRLLRNQLEAEYPPDDVLVFMQTFDSMNEARITAGLNVMTESLAALPEEKRKINAAGDVGMFALFESLHCVPFLRSEDVLQRSFDPAFTLVLGKKKKLFLPNFAPGMAAFLYNGNRDRQDWAERNIIRNGAKRKMFSQEFDFAVRPWLEPAMNRVQLIGIEATFLPRFWKATRLLLAQMDESTMTTNLRAMDINLFQLALDHFQLDHPHFADLLASVHTMLETCGSRFWDAVGAMTPQYVAEQIFKSPRLKSLLQITNETEPLRLEEKMAWVDVFIRSIKPANLVTPLRTVLDQLLKRLQEDPYSKYASNVSWEKGLDCLLDAIKLITSSVDGGPVYTHLIETVSNDHLNAILKELSGIEKKGELQVSKTEQLDLEIISKVLDMEVRSMSRDRRYILQHNEIDHIVGSESRNLWRKTTQHIKAGSGALPAAILSGIKGLVQLEPFPTKRPGDLCAAKTKWNETFNTTRDNVVAHLIARLDLFSGDQLSELYLDPAAARGLMALLFSGDDQVHQGALAILKTLTSEDSRLDCFKHVTSIYFNTTLESVSECLLSIAKAKIFSPCAILMRVSRDILDCLCDSQDGILRKKDSTTEQEQRSLRKFWVAIWAAISTIFEKTEAWSALQEKRMMMDFCRDIMDFAEHAFNQYAIFAAKLDSEQRSQLLQQPRQTFHNMIKYLRLRDDWLIDKSVALTCSILQRLRDANIQAREESLEHLVEILQGKVKNKLSTKHKAELQRALEHHADEPIFGEEDIAEVAKQKRQSSLQGWAKSGPVSGSSTPTHPVKAGKHGIDLEAWASKAAAQKSQAKEHMKKQPLGVKEKMLAQSKVGVVDQANFLAKRKAALAEQQRQKELALAKAKGNGAGSGVIGLGNYAADHDSKGQTIMVDSDEEDSDDDDLDDDLFGTSAKPKKQVRPALDVSGTTGLKPEVKSGPTKIARTNRSLKDMRARLKPDLGPLHRLMLAWDFFHTGDYPPGSNEHEFSHVENSFRDPSSYQRTFEPLLILEAWQGMVKAREELRDTTKPYEIKVQNRSNVDQFIEVSSVIGHQENRDLQLGEGDIILFSKSKKPAADEDEPHCLARVYRVKRQKAHLEIVYQIMPGSSLASQLTMQAIVYGLKLQSITPLEREYGALKGLLYYDLCNQIIRAKPSQKINFSERQVGAFQDAYDLNRAQSEAVNGALENEGFSLIQGPPGSGKTKTIVAIVGGLLTPALKNAPRGAHKITLPALNGHAGSGTDAPAKKLLVCAPSNAAVDELVLRLMKGVKTKDGEHHDIKVVRIGRSEAISAQVADVTMETLVQQKIGGANGPDDKQRKLNANLFKEHSEVSAQLRDLYQQRDSEEEMRKLEPPQRKELEDTIIHVRKRKAELGQRIDAVKDNEKSAGREQELNRKRAQQAVLDEAHVICATLSGSGHDMFSGLSVEFETVIIDEAAQCVEMSSLIPLKYGCVKCVMVGDPKQLPPTVFSKEAAKFQYEQSLFVRMQNNHPGEVHLLDTQYRMHPDISVFPSKTFYDGLLKDGPSMAGLRKQPWHTSSLLAPYRFFDVAGQHASAPRGNSLVNMAEIEIALLLYSRLRTDFPNYDFTGKIGIIVTYKAQLREMKNAFINKFGQDIADFIEFNTTDAFQGRESEIIIFSCVRASPAGTIGFLQDIRRMNVGLTRAKSSLWVLGNANTLSSGRYWKKLVDDARDRNSYTTGDLKEMLGQSSRNFPAGEMPVRSTANAHSAATKRPSSVDDIKRKSVDPRREQKPPPVASEQRPSVPDKMNGVLYRFEDRIGKKAANAKPMDEDVEMEDAAPDYEPELEAPAPLNGTSGVQPPSNLNALPAQDQPSRASSDAPSHRTDPKAKTPASRDATPASEVSRSNSGASSAAPRPELSNKPPPKMVKKRPAAPSMFMPKKKPGQR</sequence>
<keyword evidence="8" id="KW-0175">Coiled coil</keyword>
<dbReference type="GO" id="GO:0016604">
    <property type="term" value="C:nuclear body"/>
    <property type="evidence" value="ECO:0007669"/>
    <property type="project" value="TreeGrafter"/>
</dbReference>
<dbReference type="Proteomes" id="UP000237631">
    <property type="component" value="Unassembled WGS sequence"/>
</dbReference>
<feature type="region of interest" description="Disordered" evidence="9">
    <location>
        <begin position="871"/>
        <end position="892"/>
    </location>
</feature>
<name>A0A2S6BQ51_9PEZI</name>
<gene>
    <name evidence="14" type="ORF">CBER1_01947</name>
</gene>
<feature type="compositionally biased region" description="Basic and acidic residues" evidence="9">
    <location>
        <begin position="1835"/>
        <end position="1852"/>
    </location>
</feature>
<feature type="compositionally biased region" description="Polar residues" evidence="9">
    <location>
        <begin position="1961"/>
        <end position="1971"/>
    </location>
</feature>
<dbReference type="CDD" id="cd18042">
    <property type="entry name" value="DEXXQc_SETX"/>
    <property type="match status" value="1"/>
</dbReference>
<dbReference type="CDD" id="cd18808">
    <property type="entry name" value="SF1_C_Upf1"/>
    <property type="match status" value="1"/>
</dbReference>
<evidence type="ECO:0000259" key="12">
    <source>
        <dbReference type="Pfam" id="PF13087"/>
    </source>
</evidence>
<dbReference type="InterPro" id="IPR024481">
    <property type="entry name" value="Helicase_Sen1_N"/>
</dbReference>
<keyword evidence="6" id="KW-0067">ATP-binding</keyword>
<accession>A0A2S6BQ51</accession>
<feature type="compositionally biased region" description="Acidic residues" evidence="9">
    <location>
        <begin position="994"/>
        <end position="1009"/>
    </location>
</feature>
<dbReference type="InterPro" id="IPR027417">
    <property type="entry name" value="P-loop_NTPase"/>
</dbReference>
<dbReference type="GO" id="GO:0016787">
    <property type="term" value="F:hydrolase activity"/>
    <property type="evidence" value="ECO:0007669"/>
    <property type="project" value="UniProtKB-KW"/>
</dbReference>
<evidence type="ECO:0000256" key="3">
    <source>
        <dbReference type="ARBA" id="ARBA00022741"/>
    </source>
</evidence>
<feature type="compositionally biased region" description="Acidic residues" evidence="9">
    <location>
        <begin position="1891"/>
        <end position="1906"/>
    </location>
</feature>
<evidence type="ECO:0000259" key="10">
    <source>
        <dbReference type="Pfam" id="PF12726"/>
    </source>
</evidence>
<feature type="domain" description="DNA2/NAM7 helicase-like C-terminal" evidence="12">
    <location>
        <begin position="1579"/>
        <end position="1775"/>
    </location>
</feature>
<feature type="domain" description="DNA2/NAM7 helicase helicase" evidence="11">
    <location>
        <begin position="1275"/>
        <end position="1572"/>
    </location>
</feature>
<dbReference type="InterPro" id="IPR056474">
    <property type="entry name" value="SEN1_barrel"/>
</dbReference>
<dbReference type="OrthoDB" id="6513042at2759"/>
<evidence type="ECO:0000256" key="8">
    <source>
        <dbReference type="SAM" id="Coils"/>
    </source>
</evidence>
<evidence type="ECO:0008006" key="16">
    <source>
        <dbReference type="Google" id="ProtNLM"/>
    </source>
</evidence>
<dbReference type="FunFam" id="3.40.50.300:FF:000326">
    <property type="entry name" value="P-loop containing nucleoside triphosphate hydrolase"/>
    <property type="match status" value="1"/>
</dbReference>
<keyword evidence="4" id="KW-0378">Hydrolase</keyword>
<evidence type="ECO:0000256" key="1">
    <source>
        <dbReference type="ARBA" id="ARBA00004123"/>
    </source>
</evidence>
<feature type="compositionally biased region" description="Polar residues" evidence="9">
    <location>
        <begin position="1913"/>
        <end position="1940"/>
    </location>
</feature>
<evidence type="ECO:0000256" key="9">
    <source>
        <dbReference type="SAM" id="MobiDB-lite"/>
    </source>
</evidence>
<feature type="domain" description="Helicase SEN1 beta-barrel" evidence="13">
    <location>
        <begin position="1127"/>
        <end position="1225"/>
    </location>
</feature>
<keyword evidence="7" id="KW-0539">Nucleus</keyword>
<dbReference type="SUPFAM" id="SSF52540">
    <property type="entry name" value="P-loop containing nucleoside triphosphate hydrolases"/>
    <property type="match status" value="1"/>
</dbReference>
<comment type="caution">
    <text evidence="14">The sequence shown here is derived from an EMBL/GenBank/DDBJ whole genome shotgun (WGS) entry which is preliminary data.</text>
</comment>
<dbReference type="InterPro" id="IPR041679">
    <property type="entry name" value="DNA2/NAM7-like_C"/>
</dbReference>
<evidence type="ECO:0000256" key="2">
    <source>
        <dbReference type="ARBA" id="ARBA00007913"/>
    </source>
</evidence>
<dbReference type="Pfam" id="PF23576">
    <property type="entry name" value="SEN1_barrel"/>
    <property type="match status" value="1"/>
</dbReference>
<keyword evidence="5" id="KW-0347">Helicase</keyword>
<dbReference type="GO" id="GO:0005524">
    <property type="term" value="F:ATP binding"/>
    <property type="evidence" value="ECO:0007669"/>
    <property type="project" value="UniProtKB-KW"/>
</dbReference>
<dbReference type="Pfam" id="PF13087">
    <property type="entry name" value="AAA_12"/>
    <property type="match status" value="1"/>
</dbReference>
<feature type="region of interest" description="Disordered" evidence="9">
    <location>
        <begin position="994"/>
        <end position="1039"/>
    </location>
</feature>
<evidence type="ECO:0000259" key="11">
    <source>
        <dbReference type="Pfam" id="PF13086"/>
    </source>
</evidence>
<evidence type="ECO:0000256" key="6">
    <source>
        <dbReference type="ARBA" id="ARBA00022840"/>
    </source>
</evidence>
<evidence type="ECO:0000256" key="7">
    <source>
        <dbReference type="ARBA" id="ARBA00023242"/>
    </source>
</evidence>
<dbReference type="GO" id="GO:0004386">
    <property type="term" value="F:helicase activity"/>
    <property type="evidence" value="ECO:0007669"/>
    <property type="project" value="UniProtKB-KW"/>
</dbReference>
<evidence type="ECO:0000256" key="5">
    <source>
        <dbReference type="ARBA" id="ARBA00022806"/>
    </source>
</evidence>
<feature type="domain" description="Helicase Sen1 N-terminal" evidence="10">
    <location>
        <begin position="87"/>
        <end position="797"/>
    </location>
</feature>
<evidence type="ECO:0000259" key="13">
    <source>
        <dbReference type="Pfam" id="PF23576"/>
    </source>
</evidence>
<comment type="subcellular location">
    <subcellularLocation>
        <location evidence="1">Nucleus</location>
    </subcellularLocation>
</comment>
<dbReference type="InterPro" id="IPR041677">
    <property type="entry name" value="DNA2/NAM7_AAA_11"/>
</dbReference>
<dbReference type="Gene3D" id="3.40.50.300">
    <property type="entry name" value="P-loop containing nucleotide triphosphate hydrolases"/>
    <property type="match status" value="2"/>
</dbReference>
<dbReference type="PANTHER" id="PTHR10887">
    <property type="entry name" value="DNA2/NAM7 HELICASE FAMILY"/>
    <property type="match status" value="1"/>
</dbReference>
<feature type="coiled-coil region" evidence="8">
    <location>
        <begin position="38"/>
        <end position="65"/>
    </location>
</feature>
<dbReference type="EMBL" id="PNEN01001801">
    <property type="protein sequence ID" value="PPJ49606.1"/>
    <property type="molecule type" value="Genomic_DNA"/>
</dbReference>
<dbReference type="Pfam" id="PF13086">
    <property type="entry name" value="AAA_11"/>
    <property type="match status" value="1"/>
</dbReference>
<dbReference type="GO" id="GO:0005694">
    <property type="term" value="C:chromosome"/>
    <property type="evidence" value="ECO:0007669"/>
    <property type="project" value="UniProtKB-ARBA"/>
</dbReference>
<dbReference type="FunFam" id="3.40.50.300:FF:001152">
    <property type="entry name" value="tRNA-splicing endonuclease, putative"/>
    <property type="match status" value="1"/>
</dbReference>
<proteinExistence type="inferred from homology"/>
<organism evidence="14 15">
    <name type="scientific">Cercospora berteroae</name>
    <dbReference type="NCBI Taxonomy" id="357750"/>
    <lineage>
        <taxon>Eukaryota</taxon>
        <taxon>Fungi</taxon>
        <taxon>Dikarya</taxon>
        <taxon>Ascomycota</taxon>
        <taxon>Pezizomycotina</taxon>
        <taxon>Dothideomycetes</taxon>
        <taxon>Dothideomycetidae</taxon>
        <taxon>Mycosphaerellales</taxon>
        <taxon>Mycosphaerellaceae</taxon>
        <taxon>Cercospora</taxon>
    </lineage>
</organism>
<keyword evidence="3" id="KW-0547">Nucleotide-binding</keyword>
<evidence type="ECO:0000256" key="4">
    <source>
        <dbReference type="ARBA" id="ARBA00022801"/>
    </source>
</evidence>
<dbReference type="InterPro" id="IPR045055">
    <property type="entry name" value="DNA2/NAM7-like"/>
</dbReference>
<feature type="region of interest" description="Disordered" evidence="9">
    <location>
        <begin position="1883"/>
        <end position="2007"/>
    </location>
</feature>
<dbReference type="Pfam" id="PF12726">
    <property type="entry name" value="SEN1_N"/>
    <property type="match status" value="1"/>
</dbReference>
<dbReference type="InterPro" id="IPR047187">
    <property type="entry name" value="SF1_C_Upf1"/>
</dbReference>
<evidence type="ECO:0000313" key="14">
    <source>
        <dbReference type="EMBL" id="PPJ49606.1"/>
    </source>
</evidence>
<dbReference type="STRING" id="357750.A0A2S6BQ51"/>